<dbReference type="RefSeq" id="WP_045044132.1">
    <property type="nucleotide sequence ID" value="NZ_JZTC01000048.1"/>
</dbReference>
<dbReference type="Proteomes" id="UP000240728">
    <property type="component" value="Unassembled WGS sequence"/>
</dbReference>
<protein>
    <submittedName>
        <fullName evidence="1">DUF2931 domain-containing protein</fullName>
    </submittedName>
</protein>
<dbReference type="Pfam" id="PF11153">
    <property type="entry name" value="DUF2931"/>
    <property type="match status" value="1"/>
</dbReference>
<evidence type="ECO:0000313" key="2">
    <source>
        <dbReference type="Proteomes" id="UP000240728"/>
    </source>
</evidence>
<dbReference type="AlphaFoldDB" id="A0AAX0YTU0"/>
<sequence>MKTIISAGLLCLLLWGCSGINRERVPDEVPDWTVGYTMPSFYPVRVTKAYGINKTEDWTSILHTHSQFMTVSDFKRVKGYLPNYDGYGIPLRSFSTIAYYEQVRYTNHLPDKVVLYWTSLFDAKFYITELNVTSKMKAVMYQKQNRIESDGINRSCYQSQFDFGFLPNGQVKVWLEGCGKYTYVTELSPIATPNTDYNGSTYSDHNQTRNSVLKRAKKANATLIPIPWNKVNKIYTSKNYTVEQLH</sequence>
<reference evidence="1 2" key="1">
    <citation type="submission" date="2018-01" db="EMBL/GenBank/DDBJ databases">
        <title>Whole genome sequencing of Histamine producing bacteria.</title>
        <authorList>
            <person name="Butler K."/>
        </authorList>
    </citation>
    <scope>NUCLEOTIDE SEQUENCE [LARGE SCALE GENOMIC DNA]</scope>
    <source>
        <strain evidence="1 2">A1-4</strain>
    </source>
</reference>
<dbReference type="InterPro" id="IPR021326">
    <property type="entry name" value="DUF2931"/>
</dbReference>
<gene>
    <name evidence="1" type="ORF">C0W53_15680</name>
</gene>
<keyword evidence="2" id="KW-1185">Reference proteome</keyword>
<proteinExistence type="predicted"/>
<organism evidence="1 2">
    <name type="scientific">Photobacterium kishitanii</name>
    <dbReference type="NCBI Taxonomy" id="318456"/>
    <lineage>
        <taxon>Bacteria</taxon>
        <taxon>Pseudomonadati</taxon>
        <taxon>Pseudomonadota</taxon>
        <taxon>Gammaproteobacteria</taxon>
        <taxon>Vibrionales</taxon>
        <taxon>Vibrionaceae</taxon>
        <taxon>Photobacterium</taxon>
    </lineage>
</organism>
<dbReference type="EMBL" id="PYOZ01000010">
    <property type="protein sequence ID" value="PSX44066.1"/>
    <property type="molecule type" value="Genomic_DNA"/>
</dbReference>
<name>A0AAX0YTU0_9GAMM</name>
<accession>A0AAX0YTU0</accession>
<comment type="caution">
    <text evidence="1">The sequence shown here is derived from an EMBL/GenBank/DDBJ whole genome shotgun (WGS) entry which is preliminary data.</text>
</comment>
<evidence type="ECO:0000313" key="1">
    <source>
        <dbReference type="EMBL" id="PSX44066.1"/>
    </source>
</evidence>